<name>A0ABM1LAF1_GEKJA</name>
<dbReference type="RefSeq" id="XP_015282938.1">
    <property type="nucleotide sequence ID" value="XM_015427452.1"/>
</dbReference>
<proteinExistence type="inferred from homology"/>
<accession>A0ABM1LAF1</accession>
<evidence type="ECO:0000256" key="1">
    <source>
        <dbReference type="ARBA" id="ARBA00007753"/>
    </source>
</evidence>
<protein>
    <submittedName>
        <fullName evidence="3">Protein FAM228B</fullName>
    </submittedName>
</protein>
<organism evidence="2 3">
    <name type="scientific">Gekko japonicus</name>
    <name type="common">Schlegel's Japanese gecko</name>
    <dbReference type="NCBI Taxonomy" id="146911"/>
    <lineage>
        <taxon>Eukaryota</taxon>
        <taxon>Metazoa</taxon>
        <taxon>Chordata</taxon>
        <taxon>Craniata</taxon>
        <taxon>Vertebrata</taxon>
        <taxon>Euteleostomi</taxon>
        <taxon>Lepidosauria</taxon>
        <taxon>Squamata</taxon>
        <taxon>Bifurcata</taxon>
        <taxon>Gekkota</taxon>
        <taxon>Gekkonidae</taxon>
        <taxon>Gekkoninae</taxon>
        <taxon>Gekko</taxon>
    </lineage>
</organism>
<keyword evidence="2" id="KW-1185">Reference proteome</keyword>
<evidence type="ECO:0000313" key="3">
    <source>
        <dbReference type="RefSeq" id="XP_015282938.1"/>
    </source>
</evidence>
<evidence type="ECO:0000313" key="2">
    <source>
        <dbReference type="Proteomes" id="UP000694871"/>
    </source>
</evidence>
<dbReference type="Proteomes" id="UP000694871">
    <property type="component" value="Unplaced"/>
</dbReference>
<dbReference type="GeneID" id="107124064"/>
<comment type="similarity">
    <text evidence="1">Belongs to the FAM228 family.</text>
</comment>
<dbReference type="PANTHER" id="PTHR28584:SF1">
    <property type="entry name" value="PROTEIN FAM228B"/>
    <property type="match status" value="1"/>
</dbReference>
<gene>
    <name evidence="3" type="primary">FAM228B</name>
</gene>
<sequence>MQAVVSGQRYVGGSPQSLLERENCFVREVERYLKHNDFLAQRRKEMQYKKWFENVSSPLLQKIQDKVDSQSSEEIEERRRKQLSLYLDYCNKQHGAYLESHSPLYDPFYLKNTDVWKVSMPPLCDPLLKEVHDRYLEEGIIQQCDTGRMYSSKEMSELRKADLPLLPLSRQIINPIDWLKIPPGYIESEIRQKSRQKMSTTRNRSTMDFKCWGDQSWLLPNKRLTSAREADLASVSSLLAKQSLGGSSSWTPAIKSAS</sequence>
<dbReference type="PANTHER" id="PTHR28584">
    <property type="entry name" value="FAMILY WITH SEQUENCE SIMILARITY 228 MEMBER A"/>
    <property type="match status" value="1"/>
</dbReference>
<reference evidence="3" key="1">
    <citation type="submission" date="2025-08" db="UniProtKB">
        <authorList>
            <consortium name="RefSeq"/>
        </authorList>
    </citation>
    <scope>IDENTIFICATION</scope>
</reference>
<dbReference type="InterPro" id="IPR040046">
    <property type="entry name" value="FAM228"/>
</dbReference>